<name>A0A5J4TD61_9EUKA</name>
<feature type="non-terminal residue" evidence="1">
    <location>
        <position position="1"/>
    </location>
</feature>
<accession>A0A5J4TD61</accession>
<gene>
    <name evidence="1" type="ORF">EZS28_048591</name>
</gene>
<reference evidence="1 2" key="1">
    <citation type="submission" date="2019-03" db="EMBL/GenBank/DDBJ databases">
        <title>Single cell metagenomics reveals metabolic interactions within the superorganism composed of flagellate Streblomastix strix and complex community of Bacteroidetes bacteria on its surface.</title>
        <authorList>
            <person name="Treitli S.C."/>
            <person name="Kolisko M."/>
            <person name="Husnik F."/>
            <person name="Keeling P."/>
            <person name="Hampl V."/>
        </authorList>
    </citation>
    <scope>NUCLEOTIDE SEQUENCE [LARGE SCALE GENOMIC DNA]</scope>
    <source>
        <strain evidence="1">ST1C</strain>
    </source>
</reference>
<comment type="caution">
    <text evidence="1">The sequence shown here is derived from an EMBL/GenBank/DDBJ whole genome shotgun (WGS) entry which is preliminary data.</text>
</comment>
<evidence type="ECO:0000313" key="2">
    <source>
        <dbReference type="Proteomes" id="UP000324800"/>
    </source>
</evidence>
<proteinExistence type="predicted"/>
<evidence type="ECO:0000313" key="1">
    <source>
        <dbReference type="EMBL" id="KAA6355882.1"/>
    </source>
</evidence>
<protein>
    <submittedName>
        <fullName evidence="1">Uncharacterized protein</fullName>
    </submittedName>
</protein>
<dbReference type="EMBL" id="SNRW01033887">
    <property type="protein sequence ID" value="KAA6355882.1"/>
    <property type="molecule type" value="Genomic_DNA"/>
</dbReference>
<dbReference type="AlphaFoldDB" id="A0A5J4TD61"/>
<dbReference type="Proteomes" id="UP000324800">
    <property type="component" value="Unassembled WGS sequence"/>
</dbReference>
<organism evidence="1 2">
    <name type="scientific">Streblomastix strix</name>
    <dbReference type="NCBI Taxonomy" id="222440"/>
    <lineage>
        <taxon>Eukaryota</taxon>
        <taxon>Metamonada</taxon>
        <taxon>Preaxostyla</taxon>
        <taxon>Oxymonadida</taxon>
        <taxon>Streblomastigidae</taxon>
        <taxon>Streblomastix</taxon>
    </lineage>
</organism>
<sequence length="23" mass="2646">PQESIPTDSDDVYKYCASGMYYL</sequence>